<evidence type="ECO:0000256" key="1">
    <source>
        <dbReference type="ARBA" id="ARBA00006987"/>
    </source>
</evidence>
<dbReference type="AlphaFoldDB" id="A0A4Z0C909"/>
<dbReference type="EMBL" id="SMLM01000001">
    <property type="protein sequence ID" value="TFZ06585.1"/>
    <property type="molecule type" value="Genomic_DNA"/>
</dbReference>
<sequence>MDRRTALAATLLAGAGFPAVAQLPANYPNKPIRMIVNFPPGGSLDVITRTVCQKLAEQLGQPVFVENRAGAGGNIGAQAVATAAPDGYTLLSSPPGPLTINQNLYKEMPFDPNRLAPVVMMAGMPNVITARNDFPANTARELIAYVKAHPGKVTYGSQGNGSTSHLTGQMFATMIGGEMVHVPFRGEGPALTELLGGRLDLFFGNTASVMKYRDAKQVKLLGLASAKRSAMTPEVPAAPEFGMPEFIASAWFAVAAPPGTPQAIVDKLNAAIVDIMKMPDVRERFAAQGSEAIGGSPADMAAFLTAERARWKKVIETANVKAD</sequence>
<dbReference type="CDD" id="cd13578">
    <property type="entry name" value="PBP2_Bug27"/>
    <property type="match status" value="1"/>
</dbReference>
<dbReference type="Gene3D" id="3.40.190.150">
    <property type="entry name" value="Bordetella uptake gene, domain 1"/>
    <property type="match status" value="1"/>
</dbReference>
<dbReference type="InterPro" id="IPR042100">
    <property type="entry name" value="Bug_dom1"/>
</dbReference>
<dbReference type="Gene3D" id="3.40.190.10">
    <property type="entry name" value="Periplasmic binding protein-like II"/>
    <property type="match status" value="1"/>
</dbReference>
<reference evidence="3 4" key="1">
    <citation type="submission" date="2019-03" db="EMBL/GenBank/DDBJ databases">
        <title>Ramlibacter henchirensis DSM 14656, whole genome shotgun sequence.</title>
        <authorList>
            <person name="Zhang X."/>
            <person name="Feng G."/>
            <person name="Zhu H."/>
        </authorList>
    </citation>
    <scope>NUCLEOTIDE SEQUENCE [LARGE SCALE GENOMIC DNA]</scope>
    <source>
        <strain evidence="3 4">DSM 14656</strain>
    </source>
</reference>
<feature type="chain" id="PRO_5021231430" evidence="2">
    <location>
        <begin position="22"/>
        <end position="323"/>
    </location>
</feature>
<dbReference type="SUPFAM" id="SSF53850">
    <property type="entry name" value="Periplasmic binding protein-like II"/>
    <property type="match status" value="1"/>
</dbReference>
<dbReference type="Proteomes" id="UP000298180">
    <property type="component" value="Unassembled WGS sequence"/>
</dbReference>
<dbReference type="InterPro" id="IPR005064">
    <property type="entry name" value="BUG"/>
</dbReference>
<comment type="caution">
    <text evidence="3">The sequence shown here is derived from an EMBL/GenBank/DDBJ whole genome shotgun (WGS) entry which is preliminary data.</text>
</comment>
<dbReference type="Pfam" id="PF03401">
    <property type="entry name" value="TctC"/>
    <property type="match status" value="1"/>
</dbReference>
<keyword evidence="4" id="KW-1185">Reference proteome</keyword>
<name>A0A4Z0C909_9BURK</name>
<comment type="similarity">
    <text evidence="1">Belongs to the UPF0065 (bug) family.</text>
</comment>
<keyword evidence="2" id="KW-0732">Signal</keyword>
<protein>
    <submittedName>
        <fullName evidence="3">Tripartite tricarboxylate transporter substrate binding protein</fullName>
    </submittedName>
</protein>
<organism evidence="3 4">
    <name type="scientific">Ramlibacter henchirensis</name>
    <dbReference type="NCBI Taxonomy" id="204072"/>
    <lineage>
        <taxon>Bacteria</taxon>
        <taxon>Pseudomonadati</taxon>
        <taxon>Pseudomonadota</taxon>
        <taxon>Betaproteobacteria</taxon>
        <taxon>Burkholderiales</taxon>
        <taxon>Comamonadaceae</taxon>
        <taxon>Ramlibacter</taxon>
    </lineage>
</organism>
<evidence type="ECO:0000313" key="3">
    <source>
        <dbReference type="EMBL" id="TFZ06585.1"/>
    </source>
</evidence>
<dbReference type="PANTHER" id="PTHR42928">
    <property type="entry name" value="TRICARBOXYLATE-BINDING PROTEIN"/>
    <property type="match status" value="1"/>
</dbReference>
<evidence type="ECO:0000313" key="4">
    <source>
        <dbReference type="Proteomes" id="UP000298180"/>
    </source>
</evidence>
<feature type="signal peptide" evidence="2">
    <location>
        <begin position="1"/>
        <end position="21"/>
    </location>
</feature>
<dbReference type="RefSeq" id="WP_135262671.1">
    <property type="nucleotide sequence ID" value="NZ_SMLM01000001.1"/>
</dbReference>
<gene>
    <name evidence="3" type="ORF">EZ313_08130</name>
</gene>
<accession>A0A4Z0C909</accession>
<evidence type="ECO:0000256" key="2">
    <source>
        <dbReference type="SAM" id="SignalP"/>
    </source>
</evidence>
<dbReference type="PIRSF" id="PIRSF017082">
    <property type="entry name" value="YflP"/>
    <property type="match status" value="1"/>
</dbReference>
<proteinExistence type="inferred from homology"/>
<dbReference type="OrthoDB" id="8678477at2"/>
<dbReference type="PANTHER" id="PTHR42928:SF5">
    <property type="entry name" value="BLR1237 PROTEIN"/>
    <property type="match status" value="1"/>
</dbReference>